<gene>
    <name evidence="2" type="ORF">METBISCDRAFT_28179</name>
</gene>
<dbReference type="EMBL" id="ML004484">
    <property type="protein sequence ID" value="RKP29508.1"/>
    <property type="molecule type" value="Genomic_DNA"/>
</dbReference>
<dbReference type="Proteomes" id="UP000268321">
    <property type="component" value="Unassembled WGS sequence"/>
</dbReference>
<evidence type="ECO:0000313" key="2">
    <source>
        <dbReference type="EMBL" id="RKP29508.1"/>
    </source>
</evidence>
<feature type="compositionally biased region" description="Acidic residues" evidence="1">
    <location>
        <begin position="108"/>
        <end position="119"/>
    </location>
</feature>
<reference evidence="3" key="1">
    <citation type="journal article" date="2018" name="Nat. Microbiol.">
        <title>Leveraging single-cell genomics to expand the fungal tree of life.</title>
        <authorList>
            <person name="Ahrendt S.R."/>
            <person name="Quandt C.A."/>
            <person name="Ciobanu D."/>
            <person name="Clum A."/>
            <person name="Salamov A."/>
            <person name="Andreopoulos B."/>
            <person name="Cheng J.F."/>
            <person name="Woyke T."/>
            <person name="Pelin A."/>
            <person name="Henrissat B."/>
            <person name="Reynolds N.K."/>
            <person name="Benny G.L."/>
            <person name="Smith M.E."/>
            <person name="James T.Y."/>
            <person name="Grigoriev I.V."/>
        </authorList>
    </citation>
    <scope>NUCLEOTIDE SEQUENCE [LARGE SCALE GENOMIC DNA]</scope>
    <source>
        <strain evidence="3">Baker2002</strain>
    </source>
</reference>
<feature type="region of interest" description="Disordered" evidence="1">
    <location>
        <begin position="74"/>
        <end position="119"/>
    </location>
</feature>
<name>A0A4P9ZA85_9ASCO</name>
<dbReference type="AlphaFoldDB" id="A0A4P9ZA85"/>
<dbReference type="OrthoDB" id="5431245at2759"/>
<protein>
    <submittedName>
        <fullName evidence="2">Uncharacterized protein</fullName>
    </submittedName>
</protein>
<keyword evidence="3" id="KW-1185">Reference proteome</keyword>
<feature type="compositionally biased region" description="Low complexity" evidence="1">
    <location>
        <begin position="95"/>
        <end position="106"/>
    </location>
</feature>
<sequence length="224" mass="24538">MSLSQTYVMASKVRVKLAKEAANPESSLRSLVLQANMLDRLMNDIATTSQKKAASKVTFGVPIKVKTEEISLDRGTGSSVTEYEVDSDSEDDNDYSYSSSDSAKNVSDPEEDDYLSDSDDDVPFVLNELHHIPSKTFPVLSNVSEKFLVVLEKDDEDIPELTQLNSTSSGSDSDQELAMSTYPLSRTTSPYPVGLLKFNGNVSVEHISFQPVNNNAAYTIGTVF</sequence>
<accession>A0A4P9ZA85</accession>
<dbReference type="InterPro" id="IPR037738">
    <property type="entry name" value="Ecm13-like"/>
</dbReference>
<evidence type="ECO:0000256" key="1">
    <source>
        <dbReference type="SAM" id="MobiDB-lite"/>
    </source>
</evidence>
<dbReference type="PANTHER" id="PTHR36826">
    <property type="entry name" value="PROTEIN ECM13"/>
    <property type="match status" value="1"/>
</dbReference>
<evidence type="ECO:0000313" key="3">
    <source>
        <dbReference type="Proteomes" id="UP000268321"/>
    </source>
</evidence>
<proteinExistence type="predicted"/>
<feature type="compositionally biased region" description="Acidic residues" evidence="1">
    <location>
        <begin position="83"/>
        <end position="94"/>
    </location>
</feature>
<dbReference type="PANTHER" id="PTHR36826:SF1">
    <property type="entry name" value="PROTEIN ECM13"/>
    <property type="match status" value="1"/>
</dbReference>
<organism evidence="2 3">
    <name type="scientific">Metschnikowia bicuspidata</name>
    <dbReference type="NCBI Taxonomy" id="27322"/>
    <lineage>
        <taxon>Eukaryota</taxon>
        <taxon>Fungi</taxon>
        <taxon>Dikarya</taxon>
        <taxon>Ascomycota</taxon>
        <taxon>Saccharomycotina</taxon>
        <taxon>Pichiomycetes</taxon>
        <taxon>Metschnikowiaceae</taxon>
        <taxon>Metschnikowia</taxon>
    </lineage>
</organism>